<feature type="domain" description="Adenovirus DNA-binding zinc-binding" evidence="13">
    <location>
        <begin position="174"/>
        <end position="273"/>
    </location>
</feature>
<evidence type="ECO:0000256" key="9">
    <source>
        <dbReference type="ARBA" id="ARBA00023125"/>
    </source>
</evidence>
<evidence type="ECO:0000256" key="8">
    <source>
        <dbReference type="ARBA" id="ARBA00023109"/>
    </source>
</evidence>
<feature type="domain" description="Adenovirus DNA-binding zinc-binding" evidence="13">
    <location>
        <begin position="285"/>
        <end position="374"/>
    </location>
</feature>
<proteinExistence type="inferred from homology"/>
<dbReference type="GO" id="GO:0003677">
    <property type="term" value="F:DNA binding"/>
    <property type="evidence" value="ECO:0007669"/>
    <property type="project" value="UniProtKB-UniRule"/>
</dbReference>
<dbReference type="Pfam" id="PF03728">
    <property type="entry name" value="Viral_DNA_Zn_bi"/>
    <property type="match status" value="2"/>
</dbReference>
<dbReference type="OrthoDB" id="4492at10239"/>
<dbReference type="InterPro" id="IPR036367">
    <property type="entry name" value="Ad_DBP_C_sf"/>
</dbReference>
<keyword evidence="9 10" id="KW-0238">DNA-binding</keyword>
<organism evidence="14">
    <name type="scientific">bat adenovirus 10</name>
    <dbReference type="NCBI Taxonomy" id="3070193"/>
    <lineage>
        <taxon>Viruses</taxon>
        <taxon>Varidnaviria</taxon>
        <taxon>Bamfordvirae</taxon>
        <taxon>Preplasmiviricota</taxon>
        <taxon>Polisuviricotina</taxon>
        <taxon>Pharingeaviricetes</taxon>
        <taxon>Rowavirales</taxon>
        <taxon>Adenoviridae</taxon>
        <taxon>Mastadenovirus</taxon>
        <taxon>Mastadenovirus pteropodidae</taxon>
    </lineage>
</organism>
<dbReference type="GO" id="GO:0006260">
    <property type="term" value="P:DNA replication"/>
    <property type="evidence" value="ECO:0007669"/>
    <property type="project" value="UniProtKB-KW"/>
</dbReference>
<comment type="similarity">
    <text evidence="10">Belongs to the adenoviridae E2A DNA-binding protein family.</text>
</comment>
<dbReference type="InterPro" id="IPR036368">
    <property type="entry name" value="ADBP_zn-bd_sf"/>
</dbReference>
<gene>
    <name evidence="10" type="primary">DBP</name>
</gene>
<evidence type="ECO:0000256" key="1">
    <source>
        <dbReference type="ARBA" id="ARBA00022518"/>
    </source>
</evidence>
<dbReference type="GO" id="GO:0006351">
    <property type="term" value="P:DNA-templated transcription"/>
    <property type="evidence" value="ECO:0007669"/>
    <property type="project" value="UniProtKB-UniRule"/>
</dbReference>
<name>A0A1X9RIX5_9ADEN</name>
<evidence type="ECO:0000256" key="2">
    <source>
        <dbReference type="ARBA" id="ARBA00022553"/>
    </source>
</evidence>
<dbReference type="Gene3D" id="3.90.148.10">
    <property type="entry name" value="Adenovirus DNA-binding, C-terminal domain superfamily/Adenovirus DNA-binding, zinc binding domain"/>
    <property type="match status" value="2"/>
</dbReference>
<comment type="subunit">
    <text evidence="10">Homomultimerizes on viral ssDNA bound to pTP. Forms a initiation complex with viral polymerase, pTP and hosts NFIA and POU2F1/OCT1. Interacts with host SRCAP.</text>
</comment>
<evidence type="ECO:0000256" key="10">
    <source>
        <dbReference type="HAMAP-Rule" id="MF_04054"/>
    </source>
</evidence>
<feature type="region of interest" description="C-terminal arm, DBP binding" evidence="10">
    <location>
        <begin position="399"/>
        <end position="413"/>
    </location>
</feature>
<evidence type="ECO:0000256" key="5">
    <source>
        <dbReference type="ARBA" id="ARBA00022705"/>
    </source>
</evidence>
<dbReference type="EMBL" id="KX961096">
    <property type="protein sequence ID" value="ARQ79787.1"/>
    <property type="molecule type" value="Genomic_DNA"/>
</dbReference>
<keyword evidence="4 10" id="KW-0945">Host-virus interaction</keyword>
<dbReference type="HAMAP" id="MF_04054">
    <property type="entry name" value="ADV_DNB2"/>
    <property type="match status" value="1"/>
</dbReference>
<protein>
    <recommendedName>
        <fullName evidence="10">DNA-binding protein</fullName>
        <shortName evidence="10">DBP</shortName>
    </recommendedName>
    <alternativeName>
        <fullName evidence="10">Early 2A protein</fullName>
    </alternativeName>
    <alternativeName>
        <fullName evidence="10">Early E2A DNA-binding protein</fullName>
    </alternativeName>
</protein>
<feature type="binding site" evidence="10">
    <location>
        <position position="245"/>
    </location>
    <ligand>
        <name>Zn(2+)</name>
        <dbReference type="ChEBI" id="CHEBI:29105"/>
        <label>1</label>
    </ligand>
</feature>
<dbReference type="GO" id="GO:0008270">
    <property type="term" value="F:zinc ion binding"/>
    <property type="evidence" value="ECO:0007669"/>
    <property type="project" value="UniProtKB-UniRule"/>
</dbReference>
<dbReference type="InterPro" id="IPR003176">
    <property type="entry name" value="Adenovirus_DNA-bd_a"/>
</dbReference>
<evidence type="ECO:0000259" key="13">
    <source>
        <dbReference type="Pfam" id="PF03728"/>
    </source>
</evidence>
<evidence type="ECO:0000256" key="3">
    <source>
        <dbReference type="ARBA" id="ARBA00022562"/>
    </source>
</evidence>
<feature type="binding site" evidence="10">
    <location>
        <position position="176"/>
    </location>
    <ligand>
        <name>Zn(2+)</name>
        <dbReference type="ChEBI" id="CHEBI:29105"/>
        <label>1</label>
    </ligand>
</feature>
<dbReference type="InterPro" id="IPR036362">
    <property type="entry name" value="Adenovirus_DNA-bd_N_sf"/>
</dbReference>
<feature type="binding site" evidence="10">
    <location>
        <position position="178"/>
    </location>
    <ligand>
        <name>Zn(2+)</name>
        <dbReference type="ChEBI" id="CHEBI:29105"/>
        <label>1</label>
    </ligand>
</feature>
<keyword evidence="3 10" id="KW-1048">Host nucleus</keyword>
<keyword evidence="2 10" id="KW-0597">Phosphoprotein</keyword>
<dbReference type="InterPro" id="IPR005376">
    <property type="entry name" value="Adenovirus_DNA-bd_zn-bd"/>
</dbReference>
<evidence type="ECO:0000256" key="4">
    <source>
        <dbReference type="ARBA" id="ARBA00022581"/>
    </source>
</evidence>
<feature type="binding site" evidence="10">
    <location>
        <position position="229"/>
    </location>
    <ligand>
        <name>Zn(2+)</name>
        <dbReference type="ChEBI" id="CHEBI:29105"/>
        <label>1</label>
    </ligand>
</feature>
<sequence>MSAQNLAEMYASSGDEEYEHGVKPKTIPRRRLIIEDSDMEDSQLLIQPPKRPKINVPDPQMPILPSAEELGEVNWQQAMEKAVQMMTPLKVDIKNLTMLADAGTYECFKKLAQAWINDKKKHVTLSYTTNKTFASMIGRFLFGFVIKSCNLSTPKWNPTGCVGWKHGCTEGDGLKCLHGLPMVAKEQVIEMDVASENGQRAVNDNKNAKIINKWGKQVVQIKNSDARSCFYDSNTMCGMHCGQSCGVFYTEGAKAETAFKQMMAFQIACYPKMPDANKKILLPIKCDCNIASNAPMVGRQICKITPFGITMGSNIDMTSITDNRIKATVANPALLVFQCCNPAGRNARANKNCDFKISAPDVMTALQLAKQIWVSYFNVPAPVVIPEFKWCKNYEFQTTVLPIGDDDDDECLF</sequence>
<keyword evidence="5 10" id="KW-0235">DNA replication</keyword>
<comment type="function">
    <text evidence="10">Plays a role in the elongation phase of viral strand displacement replication by unwinding the template in an ATP-independent fashion, employing its capacity to form multimers. Also enhances the rate of initiation. Released from template upon second strand synthesis. Assembles in complex with viral pTP, viral pol, host NFIA and host POU2F1/OCT1 on viral origin of replication. Covers the whole ssDNA genome during synthesis. The complementary strand synthesis induces its relese from DNA template. May inhibit cellular transcription mediated by the interaction between host SRCAP and CBP.</text>
</comment>
<keyword evidence="8 10" id="KW-1194">Viral DNA replication</keyword>
<comment type="caution">
    <text evidence="10">Lacks conserved residue(s) required for the propagation of feature annotation.</text>
</comment>
<dbReference type="Pfam" id="PF02236">
    <property type="entry name" value="Viral_DNA_bi"/>
    <property type="match status" value="1"/>
</dbReference>
<feature type="binding site" evidence="10">
    <location>
        <position position="286"/>
    </location>
    <ligand>
        <name>Zn(2+)</name>
        <dbReference type="ChEBI" id="CHEBI:29105"/>
        <label>2</label>
    </ligand>
</feature>
<feature type="region of interest" description="Disordered" evidence="11">
    <location>
        <begin position="1"/>
        <end position="24"/>
    </location>
</feature>
<dbReference type="SUPFAM" id="SSF57917">
    <property type="entry name" value="Zn-binding domains of ADDBP"/>
    <property type="match status" value="2"/>
</dbReference>
<feature type="binding site" evidence="10">
    <location>
        <position position="339"/>
    </location>
    <ligand>
        <name>Zn(2+)</name>
        <dbReference type="ChEBI" id="CHEBI:29105"/>
        <label>2</label>
    </ligand>
</feature>
<dbReference type="Proteomes" id="UP000218877">
    <property type="component" value="Segment"/>
</dbReference>
<comment type="subcellular location">
    <subcellularLocation>
        <location evidence="10">Host nucleus</location>
    </subcellularLocation>
    <text evidence="10">Accumulates in infected cells.</text>
</comment>
<feature type="domain" description="Adenovirus DNA-binding all-alpha" evidence="12">
    <location>
        <begin position="76"/>
        <end position="151"/>
    </location>
</feature>
<feature type="binding site" evidence="10">
    <location>
        <position position="288"/>
    </location>
    <ligand>
        <name>Zn(2+)</name>
        <dbReference type="ChEBI" id="CHEBI:29105"/>
        <label>2</label>
    </ligand>
</feature>
<keyword evidence="6 10" id="KW-0479">Metal-binding</keyword>
<dbReference type="InterPro" id="IPR037540">
    <property type="entry name" value="ADV_DNB2"/>
</dbReference>
<evidence type="ECO:0000256" key="6">
    <source>
        <dbReference type="ARBA" id="ARBA00022723"/>
    </source>
</evidence>
<feature type="binding site" evidence="10">
    <location>
        <position position="353"/>
    </location>
    <ligand>
        <name>Zn(2+)</name>
        <dbReference type="ChEBI" id="CHEBI:29105"/>
        <label>2</label>
    </ligand>
</feature>
<dbReference type="GO" id="GO:0039687">
    <property type="term" value="P:viral DNA strand displacement replication"/>
    <property type="evidence" value="ECO:0007669"/>
    <property type="project" value="UniProtKB-UniRule"/>
</dbReference>
<comment type="domain">
    <text evidence="10">The C-terminal arm bridges DBP molecules together, thereby creating a chain.</text>
</comment>
<evidence type="ECO:0000256" key="11">
    <source>
        <dbReference type="SAM" id="MobiDB-lite"/>
    </source>
</evidence>
<dbReference type="GO" id="GO:0019028">
    <property type="term" value="C:viral capsid"/>
    <property type="evidence" value="ECO:0007669"/>
    <property type="project" value="UniProtKB-UniRule"/>
</dbReference>
<keyword evidence="1 10" id="KW-0244">Early protein</keyword>
<dbReference type="GO" id="GO:0042025">
    <property type="term" value="C:host cell nucleus"/>
    <property type="evidence" value="ECO:0007669"/>
    <property type="project" value="UniProtKB-SubCell"/>
</dbReference>
<dbReference type="Gene3D" id="1.10.269.10">
    <property type="entry name" value="Adenovirus DNA-binding, N-terminal domain"/>
    <property type="match status" value="1"/>
</dbReference>
<evidence type="ECO:0000313" key="14">
    <source>
        <dbReference type="EMBL" id="ARQ79787.1"/>
    </source>
</evidence>
<dbReference type="SUPFAM" id="SSF47724">
    <property type="entry name" value="Domain of early E2A DNA-binding protein, ADDBP"/>
    <property type="match status" value="1"/>
</dbReference>
<evidence type="ECO:0000259" key="12">
    <source>
        <dbReference type="Pfam" id="PF02236"/>
    </source>
</evidence>
<keyword evidence="7 10" id="KW-0862">Zinc</keyword>
<dbReference type="GO" id="GO:0045740">
    <property type="term" value="P:positive regulation of DNA replication"/>
    <property type="evidence" value="ECO:0007669"/>
    <property type="project" value="UniProtKB-UniRule"/>
</dbReference>
<reference evidence="14" key="1">
    <citation type="journal article" date="2017" name="J. Gen. Virol.">
        <title>Novel bat adenoviruses with low G+C content shed new light on the evolution of adenoviruses.</title>
        <authorList>
            <person name="Tan B."/>
            <person name="Yang X.L."/>
            <person name="Ge X.Y."/>
            <person name="Peng C."/>
            <person name="Liu H.Z."/>
            <person name="Zhang Y.Z."/>
            <person name="Zhang L.B."/>
            <person name="Shi Z.L."/>
        </authorList>
    </citation>
    <scope>NUCLEOTIDE SEQUENCE [LARGE SCALE GENOMIC DNA]</scope>
    <source>
        <strain evidence="14">WIV18</strain>
    </source>
</reference>
<evidence type="ECO:0000256" key="7">
    <source>
        <dbReference type="ARBA" id="ARBA00022833"/>
    </source>
</evidence>
<accession>A0A1X9RIX5</accession>